<sequence>MESRMHRNVQVRFGGGVTANPSGRTYPTQQMTSAWQCQIMRFMPFLNDSYEKCTRCLVPFSFLLHTGIISLVGELSMHNTSEFTAVVTGSMECLDDNLDYGPYYIDDYIHAASGATITDVIASLNVINRNNEWLSIWSLGSKHYHHELYRFHPKSVRIVDYMGYFVVGGFFTGDDIRWVKPVCNNDESDELHIKCDEILSNATIAFPWGHYSTAEQMRESVRIMLLADVDRRWRQHPDVLSIL</sequence>
<organism evidence="1 2">
    <name type="scientific">Dickeya dianthicola</name>
    <dbReference type="NCBI Taxonomy" id="204039"/>
    <lineage>
        <taxon>Bacteria</taxon>
        <taxon>Pseudomonadati</taxon>
        <taxon>Pseudomonadota</taxon>
        <taxon>Gammaproteobacteria</taxon>
        <taxon>Enterobacterales</taxon>
        <taxon>Pectobacteriaceae</taxon>
        <taxon>Dickeya</taxon>
    </lineage>
</organism>
<name>A0ABX9NT96_9GAMM</name>
<protein>
    <submittedName>
        <fullName evidence="1">Uncharacterized protein</fullName>
    </submittedName>
</protein>
<dbReference type="Proteomes" id="UP000266633">
    <property type="component" value="Unassembled WGS sequence"/>
</dbReference>
<comment type="caution">
    <text evidence="1">The sequence shown here is derived from an EMBL/GenBank/DDBJ whole genome shotgun (WGS) entry which is preliminary data.</text>
</comment>
<evidence type="ECO:0000313" key="1">
    <source>
        <dbReference type="EMBL" id="RJL75315.1"/>
    </source>
</evidence>
<proteinExistence type="predicted"/>
<gene>
    <name evidence="1" type="ORF">D5077_06985</name>
</gene>
<dbReference type="EMBL" id="QZDO01000020">
    <property type="protein sequence ID" value="RJL75315.1"/>
    <property type="molecule type" value="Genomic_DNA"/>
</dbReference>
<accession>A0ABX9NT96</accession>
<evidence type="ECO:0000313" key="2">
    <source>
        <dbReference type="Proteomes" id="UP000266633"/>
    </source>
</evidence>
<reference evidence="1 2" key="1">
    <citation type="submission" date="2018-09" db="EMBL/GenBank/DDBJ databases">
        <title>Phylogenetic diversity of Pectobacterium and Dickeya strains causing blackleg disease of potato in Morocco.</title>
        <authorList>
            <person name="Oulghazi S."/>
            <person name="Moumni M."/>
            <person name="Faure D."/>
        </authorList>
    </citation>
    <scope>NUCLEOTIDE SEQUENCE [LARGE SCALE GENOMIC DNA]</scope>
    <source>
        <strain evidence="1 2">S4.16.03.LID</strain>
    </source>
</reference>
<keyword evidence="2" id="KW-1185">Reference proteome</keyword>